<evidence type="ECO:0000256" key="4">
    <source>
        <dbReference type="ARBA" id="ARBA00023155"/>
    </source>
</evidence>
<dbReference type="GO" id="GO:0005634">
    <property type="term" value="C:nucleus"/>
    <property type="evidence" value="ECO:0007669"/>
    <property type="project" value="UniProtKB-SubCell"/>
</dbReference>
<evidence type="ECO:0000256" key="8">
    <source>
        <dbReference type="SAM" id="MobiDB-lite"/>
    </source>
</evidence>
<evidence type="ECO:0000313" key="10">
    <source>
        <dbReference type="EMBL" id="OCT74023.1"/>
    </source>
</evidence>
<comment type="similarity">
    <text evidence="1">Belongs to the distal-less homeobox family.</text>
</comment>
<dbReference type="PANTHER" id="PTHR24327">
    <property type="entry name" value="HOMEOBOX PROTEIN"/>
    <property type="match status" value="1"/>
</dbReference>
<dbReference type="Proteomes" id="UP000694892">
    <property type="component" value="Chromosome 6S"/>
</dbReference>
<organism evidence="10 11">
    <name type="scientific">Xenopus laevis</name>
    <name type="common">African clawed frog</name>
    <dbReference type="NCBI Taxonomy" id="8355"/>
    <lineage>
        <taxon>Eukaryota</taxon>
        <taxon>Metazoa</taxon>
        <taxon>Chordata</taxon>
        <taxon>Craniata</taxon>
        <taxon>Vertebrata</taxon>
        <taxon>Euteleostomi</taxon>
        <taxon>Amphibia</taxon>
        <taxon>Batrachia</taxon>
        <taxon>Anura</taxon>
        <taxon>Pipoidea</taxon>
        <taxon>Pipidae</taxon>
        <taxon>Xenopodinae</taxon>
        <taxon>Xenopus</taxon>
        <taxon>Xenopus</taxon>
    </lineage>
</organism>
<evidence type="ECO:0000313" key="11">
    <source>
        <dbReference type="Proteomes" id="UP000694892"/>
    </source>
</evidence>
<dbReference type="InterPro" id="IPR050460">
    <property type="entry name" value="Distal-less_Homeobox_TF"/>
</dbReference>
<dbReference type="InterPro" id="IPR017970">
    <property type="entry name" value="Homeobox_CS"/>
</dbReference>
<comment type="subcellular location">
    <subcellularLocation>
        <location evidence="6 7">Nucleus</location>
    </subcellularLocation>
</comment>
<proteinExistence type="inferred from homology"/>
<evidence type="ECO:0000256" key="6">
    <source>
        <dbReference type="PROSITE-ProRule" id="PRU00108"/>
    </source>
</evidence>
<reference evidence="11" key="1">
    <citation type="journal article" date="2016" name="Nature">
        <title>Genome evolution in the allotetraploid frog Xenopus laevis.</title>
        <authorList>
            <person name="Session A.M."/>
            <person name="Uno Y."/>
            <person name="Kwon T."/>
            <person name="Chapman J.A."/>
            <person name="Toyoda A."/>
            <person name="Takahashi S."/>
            <person name="Fukui A."/>
            <person name="Hikosaka A."/>
            <person name="Suzuki A."/>
            <person name="Kondo M."/>
            <person name="van Heeringen S.J."/>
            <person name="Quigley I."/>
            <person name="Heinz S."/>
            <person name="Ogino H."/>
            <person name="Ochi H."/>
            <person name="Hellsten U."/>
            <person name="Lyons J.B."/>
            <person name="Simakov O."/>
            <person name="Putnam N."/>
            <person name="Stites J."/>
            <person name="Kuroki Y."/>
            <person name="Tanaka T."/>
            <person name="Michiue T."/>
            <person name="Watanabe M."/>
            <person name="Bogdanovic O."/>
            <person name="Lister R."/>
            <person name="Georgiou G."/>
            <person name="Paranjpe S.S."/>
            <person name="van Kruijsbergen I."/>
            <person name="Shu S."/>
            <person name="Carlson J."/>
            <person name="Kinoshita T."/>
            <person name="Ohta Y."/>
            <person name="Mawaribuchi S."/>
            <person name="Jenkins J."/>
            <person name="Grimwood J."/>
            <person name="Schmutz J."/>
            <person name="Mitros T."/>
            <person name="Mozaffari S.V."/>
            <person name="Suzuki Y."/>
            <person name="Haramoto Y."/>
            <person name="Yamamoto T.S."/>
            <person name="Takagi C."/>
            <person name="Heald R."/>
            <person name="Miller K."/>
            <person name="Haudenschild C."/>
            <person name="Kitzman J."/>
            <person name="Nakayama T."/>
            <person name="Izutsu Y."/>
            <person name="Robert J."/>
            <person name="Fortriede J."/>
            <person name="Burns K."/>
            <person name="Lotay V."/>
            <person name="Karimi K."/>
            <person name="Yasuoka Y."/>
            <person name="Dichmann D.S."/>
            <person name="Flajnik M.F."/>
            <person name="Houston D.W."/>
            <person name="Shendure J."/>
            <person name="DuPasquier L."/>
            <person name="Vize P.D."/>
            <person name="Zorn A.M."/>
            <person name="Ito M."/>
            <person name="Marcotte E.M."/>
            <person name="Wallingford J.B."/>
            <person name="Ito Y."/>
            <person name="Asashima M."/>
            <person name="Ueno N."/>
            <person name="Matsuda Y."/>
            <person name="Veenstra G.J."/>
            <person name="Fujiyama A."/>
            <person name="Harland R.M."/>
            <person name="Taira M."/>
            <person name="Rokhsar D.S."/>
        </authorList>
    </citation>
    <scope>NUCLEOTIDE SEQUENCE [LARGE SCALE GENOMIC DNA]</scope>
    <source>
        <strain evidence="11">J</strain>
    </source>
</reference>
<dbReference type="OMA" id="MIRICAN"/>
<dbReference type="GO" id="GO:0030154">
    <property type="term" value="P:cell differentiation"/>
    <property type="evidence" value="ECO:0007669"/>
    <property type="project" value="TreeGrafter"/>
</dbReference>
<evidence type="ECO:0000256" key="5">
    <source>
        <dbReference type="ARBA" id="ARBA00023242"/>
    </source>
</evidence>
<dbReference type="Pfam" id="PF00046">
    <property type="entry name" value="Homeodomain"/>
    <property type="match status" value="1"/>
</dbReference>
<evidence type="ECO:0000256" key="2">
    <source>
        <dbReference type="ARBA" id="ARBA00022473"/>
    </source>
</evidence>
<dbReference type="InterPro" id="IPR009057">
    <property type="entry name" value="Homeodomain-like_sf"/>
</dbReference>
<dbReference type="SMART" id="SM00389">
    <property type="entry name" value="HOX"/>
    <property type="match status" value="1"/>
</dbReference>
<accession>A0A974CJ46</accession>
<evidence type="ECO:0000256" key="3">
    <source>
        <dbReference type="ARBA" id="ARBA00023125"/>
    </source>
</evidence>
<dbReference type="KEGG" id="xla:779193"/>
<sequence length="253" mass="28402">MMTMTTMADGLEAQDSSKSAFMEFGQQQSHSQQSSPVMAAGHYPSLHCLHSGSHHHPQHQHDTNYSGSNSYSRSLAAYPYMSHSQHSPYLQSCNSNTTTQSRAEEPDQQKTTVIENGEIRFNGKGKKIRKPRTIYSSLQLQALNHRFQQTQYLALPERAELAASLGVTQTQVKIWFQNKRSKYKKLIKQGNNPLEIDQLAGTVALSPRSPAIPPVWDVSASKGVSMAPNSYMPGYSHWYSSPHQDTMQRSQMM</sequence>
<dbReference type="InterPro" id="IPR001356">
    <property type="entry name" value="HD"/>
</dbReference>
<feature type="compositionally biased region" description="Polar residues" evidence="8">
    <location>
        <begin position="87"/>
        <end position="101"/>
    </location>
</feature>
<dbReference type="EMBL" id="CM004477">
    <property type="protein sequence ID" value="OCT74023.1"/>
    <property type="molecule type" value="Genomic_DNA"/>
</dbReference>
<dbReference type="GO" id="GO:0000978">
    <property type="term" value="F:RNA polymerase II cis-regulatory region sequence-specific DNA binding"/>
    <property type="evidence" value="ECO:0007669"/>
    <property type="project" value="TreeGrafter"/>
</dbReference>
<keyword evidence="3 6" id="KW-0238">DNA-binding</keyword>
<dbReference type="GO" id="GO:0000981">
    <property type="term" value="F:DNA-binding transcription factor activity, RNA polymerase II-specific"/>
    <property type="evidence" value="ECO:0007669"/>
    <property type="project" value="InterPro"/>
</dbReference>
<dbReference type="PROSITE" id="PS50071">
    <property type="entry name" value="HOMEOBOX_2"/>
    <property type="match status" value="1"/>
</dbReference>
<dbReference type="CDD" id="cd00086">
    <property type="entry name" value="homeodomain"/>
    <property type="match status" value="1"/>
</dbReference>
<dbReference type="PRINTS" id="PR00024">
    <property type="entry name" value="HOMEOBOX"/>
</dbReference>
<dbReference type="PRINTS" id="PR00031">
    <property type="entry name" value="HTHREPRESSR"/>
</dbReference>
<dbReference type="SUPFAM" id="SSF46689">
    <property type="entry name" value="Homeodomain-like"/>
    <property type="match status" value="1"/>
</dbReference>
<dbReference type="PANTHER" id="PTHR24327:SF26">
    <property type="entry name" value="HOMEOBOX PROTEIN DLX-6"/>
    <property type="match status" value="1"/>
</dbReference>
<dbReference type="PROSITE" id="PS00027">
    <property type="entry name" value="HOMEOBOX_1"/>
    <property type="match status" value="1"/>
</dbReference>
<dbReference type="OrthoDB" id="6159439at2759"/>
<feature type="domain" description="Homeobox" evidence="9">
    <location>
        <begin position="126"/>
        <end position="186"/>
    </location>
</feature>
<protein>
    <recommendedName>
        <fullName evidence="9">Homeobox domain-containing protein</fullName>
    </recommendedName>
</protein>
<gene>
    <name evidence="10" type="ORF">XELAEV_18032986mg</name>
</gene>
<keyword evidence="2" id="KW-0217">Developmental protein</keyword>
<keyword evidence="4 6" id="KW-0371">Homeobox</keyword>
<keyword evidence="5 6" id="KW-0539">Nucleus</keyword>
<feature type="DNA-binding region" description="Homeobox" evidence="6">
    <location>
        <begin position="128"/>
        <end position="187"/>
    </location>
</feature>
<dbReference type="InterPro" id="IPR000047">
    <property type="entry name" value="HTH_motif"/>
</dbReference>
<evidence type="ECO:0000256" key="7">
    <source>
        <dbReference type="RuleBase" id="RU000682"/>
    </source>
</evidence>
<feature type="region of interest" description="Disordered" evidence="8">
    <location>
        <begin position="43"/>
        <end position="69"/>
    </location>
</feature>
<evidence type="ECO:0000259" key="9">
    <source>
        <dbReference type="PROSITE" id="PS50071"/>
    </source>
</evidence>
<feature type="region of interest" description="Disordered" evidence="8">
    <location>
        <begin position="87"/>
        <end position="109"/>
    </location>
</feature>
<dbReference type="Gene3D" id="1.10.10.60">
    <property type="entry name" value="Homeodomain-like"/>
    <property type="match status" value="1"/>
</dbReference>
<dbReference type="FunFam" id="1.10.10.60:FF:000266">
    <property type="entry name" value="Distal-less homeobox 4a"/>
    <property type="match status" value="1"/>
</dbReference>
<evidence type="ECO:0000256" key="1">
    <source>
        <dbReference type="ARBA" id="ARBA00007916"/>
    </source>
</evidence>
<dbReference type="InterPro" id="IPR020479">
    <property type="entry name" value="HD_metazoa"/>
</dbReference>
<dbReference type="AlphaFoldDB" id="A0A974CJ46"/>
<name>A0A974CJ46_XENLA</name>